<reference evidence="8 9" key="1">
    <citation type="journal article" date="2015" name="Nat. Commun.">
        <title>Lucilia cuprina genome unlocks parasitic fly biology to underpin future interventions.</title>
        <authorList>
            <person name="Anstead C.A."/>
            <person name="Korhonen P.K."/>
            <person name="Young N.D."/>
            <person name="Hall R.S."/>
            <person name="Jex A.R."/>
            <person name="Murali S.C."/>
            <person name="Hughes D.S."/>
            <person name="Lee S.F."/>
            <person name="Perry T."/>
            <person name="Stroehlein A.J."/>
            <person name="Ansell B.R."/>
            <person name="Breugelmans B."/>
            <person name="Hofmann A."/>
            <person name="Qu J."/>
            <person name="Dugan S."/>
            <person name="Lee S.L."/>
            <person name="Chao H."/>
            <person name="Dinh H."/>
            <person name="Han Y."/>
            <person name="Doddapaneni H.V."/>
            <person name="Worley K.C."/>
            <person name="Muzny D.M."/>
            <person name="Ioannidis P."/>
            <person name="Waterhouse R.M."/>
            <person name="Zdobnov E.M."/>
            <person name="James P.J."/>
            <person name="Bagnall N.H."/>
            <person name="Kotze A.C."/>
            <person name="Gibbs R.A."/>
            <person name="Richards S."/>
            <person name="Batterham P."/>
            <person name="Gasser R.B."/>
        </authorList>
    </citation>
    <scope>NUCLEOTIDE SEQUENCE [LARGE SCALE GENOMIC DNA]</scope>
    <source>
        <strain evidence="8 9">LS</strain>
        <tissue evidence="8">Full body</tissue>
    </source>
</reference>
<feature type="compositionally biased region" description="Basic and acidic residues" evidence="7">
    <location>
        <begin position="86"/>
        <end position="112"/>
    </location>
</feature>
<dbReference type="SUPFAM" id="SSF50978">
    <property type="entry name" value="WD40 repeat-like"/>
    <property type="match status" value="1"/>
</dbReference>
<dbReference type="Gene3D" id="2.130.10.10">
    <property type="entry name" value="YVTN repeat-like/Quinoprotein amine dehydrogenase"/>
    <property type="match status" value="1"/>
</dbReference>
<accession>A0A0L0BLN5</accession>
<evidence type="ECO:0000256" key="2">
    <source>
        <dbReference type="ARBA" id="ARBA00022552"/>
    </source>
</evidence>
<dbReference type="PANTHER" id="PTHR18359:SF0">
    <property type="entry name" value="U3 SMALL NUCLEOLAR RNA-ASSOCIATED PROTEIN 18 HOMOLOG"/>
    <property type="match status" value="1"/>
</dbReference>
<evidence type="ECO:0000256" key="6">
    <source>
        <dbReference type="ARBA" id="ARBA00025767"/>
    </source>
</evidence>
<keyword evidence="4" id="KW-0677">Repeat</keyword>
<dbReference type="EMBL" id="JRES01001693">
    <property type="protein sequence ID" value="KNC20937.1"/>
    <property type="molecule type" value="Genomic_DNA"/>
</dbReference>
<dbReference type="Pfam" id="PF00400">
    <property type="entry name" value="WD40"/>
    <property type="match status" value="1"/>
</dbReference>
<evidence type="ECO:0000256" key="4">
    <source>
        <dbReference type="ARBA" id="ARBA00022737"/>
    </source>
</evidence>
<dbReference type="InterPro" id="IPR015943">
    <property type="entry name" value="WD40/YVTN_repeat-like_dom_sf"/>
</dbReference>
<dbReference type="GO" id="GO:0006364">
    <property type="term" value="P:rRNA processing"/>
    <property type="evidence" value="ECO:0007669"/>
    <property type="project" value="UniProtKB-KW"/>
</dbReference>
<dbReference type="InterPro" id="IPR001680">
    <property type="entry name" value="WD40_rpt"/>
</dbReference>
<keyword evidence="9" id="KW-1185">Reference proteome</keyword>
<organism evidence="8 9">
    <name type="scientific">Lucilia cuprina</name>
    <name type="common">Green bottle fly</name>
    <name type="synonym">Australian sheep blowfly</name>
    <dbReference type="NCBI Taxonomy" id="7375"/>
    <lineage>
        <taxon>Eukaryota</taxon>
        <taxon>Metazoa</taxon>
        <taxon>Ecdysozoa</taxon>
        <taxon>Arthropoda</taxon>
        <taxon>Hexapoda</taxon>
        <taxon>Insecta</taxon>
        <taxon>Pterygota</taxon>
        <taxon>Neoptera</taxon>
        <taxon>Endopterygota</taxon>
        <taxon>Diptera</taxon>
        <taxon>Brachycera</taxon>
        <taxon>Muscomorpha</taxon>
        <taxon>Oestroidea</taxon>
        <taxon>Calliphoridae</taxon>
        <taxon>Luciliinae</taxon>
        <taxon>Lucilia</taxon>
    </lineage>
</organism>
<gene>
    <name evidence="8" type="ORF">FF38_13032</name>
</gene>
<feature type="compositionally biased region" description="Basic and acidic residues" evidence="7">
    <location>
        <begin position="63"/>
        <end position="78"/>
    </location>
</feature>
<dbReference type="OrthoDB" id="1935146at2759"/>
<evidence type="ECO:0000256" key="3">
    <source>
        <dbReference type="ARBA" id="ARBA00022574"/>
    </source>
</evidence>
<comment type="similarity">
    <text evidence="6">Belongs to the WD repeat UTP18 family.</text>
</comment>
<keyword evidence="5" id="KW-0539">Nucleus</keyword>
<dbReference type="GO" id="GO:0034388">
    <property type="term" value="C:Pwp2p-containing subcomplex of 90S preribosome"/>
    <property type="evidence" value="ECO:0007669"/>
    <property type="project" value="TreeGrafter"/>
</dbReference>
<dbReference type="Proteomes" id="UP000037069">
    <property type="component" value="Unassembled WGS sequence"/>
</dbReference>
<feature type="compositionally biased region" description="Acidic residues" evidence="7">
    <location>
        <begin position="1"/>
        <end position="12"/>
    </location>
</feature>
<dbReference type="SMART" id="SM00320">
    <property type="entry name" value="WD40"/>
    <property type="match status" value="6"/>
</dbReference>
<sequence length="523" mass="58967">MSDDELSDDMQELNELIAEYRSKEEEDEKEEQQQVSPEEDNTKTSEQNDVDVKNTGVPMDKVIFGDKTKLIKNLEKAVTKVSKHKATTEKEPDNEGSDGGEKKNDTNEGDKRKAVKRKPVWTDADDEEIQLGEVKKETKRTGPLDHLKMDKSYKEHLTSRFTRIVNQPKWASLDEKEKQDSGDEDDDLLRTVGFLNKPAESVLTPGHLNMKRMKDLNRATYGEGVITSIQFHPTSTAALVTGDRGIATIYAIDGTQNDKLHNIHFPNFPIRCARLLPCGTKAIFGSVTRHAYLYDLMSAKETCFRWSQDFGNLCNFQISPCGRYLVAAGICGEIHIYEAKTFELIRTLKQNDQVASLCFTGDSQRLIVSGKSSNINVFSMRQQRLEHKFIDDGCIVGNAMDLSPNQRLLATGSREGVVNVYDFDKVMLSSSPQPVKTFLNLTTGISCVRFNHSSELLGYCSSYCKDAVKIAHFPSVTVFANFPGNMPKLEHVRTLEFSPHSAYFALGSNKKCPLYRIKHFQNY</sequence>
<proteinExistence type="inferred from homology"/>
<dbReference type="PANTHER" id="PTHR18359">
    <property type="entry name" value="WD-REPEAT PROTEIN-RELATED"/>
    <property type="match status" value="1"/>
</dbReference>
<dbReference type="InterPro" id="IPR045161">
    <property type="entry name" value="Utp18"/>
</dbReference>
<evidence type="ECO:0000313" key="8">
    <source>
        <dbReference type="EMBL" id="KNC20937.1"/>
    </source>
</evidence>
<comment type="caution">
    <text evidence="8">The sequence shown here is derived from an EMBL/GenBank/DDBJ whole genome shotgun (WGS) entry which is preliminary data.</text>
</comment>
<dbReference type="OMA" id="DLNRATY"/>
<evidence type="ECO:0000313" key="9">
    <source>
        <dbReference type="Proteomes" id="UP000037069"/>
    </source>
</evidence>
<comment type="subcellular location">
    <subcellularLocation>
        <location evidence="1">Nucleus</location>
        <location evidence="1">Nucleolus</location>
    </subcellularLocation>
</comment>
<protein>
    <submittedName>
        <fullName evidence="8">Putative U3 small nucleolar RNA-associated protein 18</fullName>
    </submittedName>
</protein>
<evidence type="ECO:0000256" key="7">
    <source>
        <dbReference type="SAM" id="MobiDB-lite"/>
    </source>
</evidence>
<dbReference type="GO" id="GO:0032040">
    <property type="term" value="C:small-subunit processome"/>
    <property type="evidence" value="ECO:0007669"/>
    <property type="project" value="TreeGrafter"/>
</dbReference>
<evidence type="ECO:0000256" key="5">
    <source>
        <dbReference type="ARBA" id="ARBA00023242"/>
    </source>
</evidence>
<dbReference type="AlphaFoldDB" id="A0A0L0BLN5"/>
<keyword evidence="2" id="KW-0698">rRNA processing</keyword>
<feature type="region of interest" description="Disordered" evidence="7">
    <location>
        <begin position="1"/>
        <end position="119"/>
    </location>
</feature>
<evidence type="ECO:0000256" key="1">
    <source>
        <dbReference type="ARBA" id="ARBA00004604"/>
    </source>
</evidence>
<dbReference type="InterPro" id="IPR036322">
    <property type="entry name" value="WD40_repeat_dom_sf"/>
</dbReference>
<keyword evidence="3" id="KW-0853">WD repeat</keyword>
<dbReference type="STRING" id="7375.A0A0L0BLN5"/>
<name>A0A0L0BLN5_LUCCU</name>